<accession>A0A6I9TJL2</accession>
<comment type="similarity">
    <text evidence="1">Belongs to the Ole e I family.</text>
</comment>
<dbReference type="Gramene" id="SIN_1027101.t">
    <property type="protein sequence ID" value="SIN_1027101.t"/>
    <property type="gene ID" value="SIN_1027101"/>
</dbReference>
<dbReference type="RefSeq" id="XP_011085997.1">
    <property type="nucleotide sequence ID" value="XM_011087695.2"/>
</dbReference>
<reference evidence="5" key="1">
    <citation type="submission" date="2025-08" db="UniProtKB">
        <authorList>
            <consortium name="RefSeq"/>
        </authorList>
    </citation>
    <scope>IDENTIFICATION</scope>
</reference>
<dbReference type="FunCoup" id="A0A6I9TJL2">
    <property type="interactions" value="140"/>
</dbReference>
<evidence type="ECO:0000313" key="5">
    <source>
        <dbReference type="RefSeq" id="XP_011085997.1"/>
    </source>
</evidence>
<dbReference type="Pfam" id="PF01190">
    <property type="entry name" value="Pollen_Ole_e_1"/>
    <property type="match status" value="1"/>
</dbReference>
<dbReference type="InterPro" id="IPR006041">
    <property type="entry name" value="Pollen_Ole_e1_allergen"/>
</dbReference>
<evidence type="ECO:0000256" key="3">
    <source>
        <dbReference type="SAM" id="SignalP"/>
    </source>
</evidence>
<dbReference type="Proteomes" id="UP000504604">
    <property type="component" value="Linkage group LG8"/>
</dbReference>
<keyword evidence="3" id="KW-0732">Signal</keyword>
<dbReference type="GeneID" id="105167858"/>
<evidence type="ECO:0000256" key="2">
    <source>
        <dbReference type="ARBA" id="ARBA00023157"/>
    </source>
</evidence>
<feature type="signal peptide" evidence="3">
    <location>
        <begin position="1"/>
        <end position="27"/>
    </location>
</feature>
<dbReference type="PANTHER" id="PTHR31614">
    <property type="entry name" value="PROTEIN DOWNSTREAM OF FLC-RELATED"/>
    <property type="match status" value="1"/>
</dbReference>
<organism evidence="4 5">
    <name type="scientific">Sesamum indicum</name>
    <name type="common">Oriental sesame</name>
    <name type="synonym">Sesamum orientale</name>
    <dbReference type="NCBI Taxonomy" id="4182"/>
    <lineage>
        <taxon>Eukaryota</taxon>
        <taxon>Viridiplantae</taxon>
        <taxon>Streptophyta</taxon>
        <taxon>Embryophyta</taxon>
        <taxon>Tracheophyta</taxon>
        <taxon>Spermatophyta</taxon>
        <taxon>Magnoliopsida</taxon>
        <taxon>eudicotyledons</taxon>
        <taxon>Gunneridae</taxon>
        <taxon>Pentapetalae</taxon>
        <taxon>asterids</taxon>
        <taxon>lamiids</taxon>
        <taxon>Lamiales</taxon>
        <taxon>Pedaliaceae</taxon>
        <taxon>Sesamum</taxon>
    </lineage>
</organism>
<dbReference type="AlphaFoldDB" id="A0A6I9TJL2"/>
<gene>
    <name evidence="5" type="primary">LOC105167858</name>
</gene>
<dbReference type="InParanoid" id="A0A6I9TJL2"/>
<keyword evidence="4" id="KW-1185">Reference proteome</keyword>
<dbReference type="KEGG" id="sind:105167858"/>
<keyword evidence="2" id="KW-1015">Disulfide bond</keyword>
<dbReference type="PANTHER" id="PTHR31614:SF24">
    <property type="entry name" value="OLEE1-LIKE PROTEIN"/>
    <property type="match status" value="1"/>
</dbReference>
<evidence type="ECO:0000313" key="4">
    <source>
        <dbReference type="Proteomes" id="UP000504604"/>
    </source>
</evidence>
<proteinExistence type="inferred from homology"/>
<feature type="chain" id="PRO_5026696246" evidence="3">
    <location>
        <begin position="28"/>
        <end position="170"/>
    </location>
</feature>
<sequence length="170" mass="18653">MSGLKRIEVFLFAGVLCLLCLPGVARATAPEFFVVGEVYCEVCRLNFINKLSEPMPGAKVKLECKGEEAGNITYTQEGETNEGGQYRLKVEGDHEEEECGITLVKSSRADCNEIPDEGWASKPSSLITLTKNNGFHGSSRYANPLGFTKKKANPECAELIKELEINPDHP</sequence>
<name>A0A6I9TJL2_SESIN</name>
<evidence type="ECO:0000256" key="1">
    <source>
        <dbReference type="ARBA" id="ARBA00010049"/>
    </source>
</evidence>
<protein>
    <submittedName>
        <fullName evidence="5">Olee1-like protein</fullName>
    </submittedName>
</protein>
<dbReference type="OrthoDB" id="1888725at2759"/>